<comment type="caution">
    <text evidence="4">The sequence shown here is derived from an EMBL/GenBank/DDBJ whole genome shotgun (WGS) entry which is preliminary data.</text>
</comment>
<dbReference type="EMBL" id="PJZF01000005">
    <property type="protein sequence ID" value="PLR38633.1"/>
    <property type="molecule type" value="Genomic_DNA"/>
</dbReference>
<dbReference type="OrthoDB" id="6540461at2"/>
<dbReference type="Pfam" id="PF07338">
    <property type="entry name" value="YdgH_BhsA-like"/>
    <property type="match status" value="1"/>
</dbReference>
<evidence type="ECO:0000256" key="2">
    <source>
        <dbReference type="SAM" id="SignalP"/>
    </source>
</evidence>
<dbReference type="RefSeq" id="WP_101815584.1">
    <property type="nucleotide sequence ID" value="NZ_PJZF01000005.1"/>
</dbReference>
<dbReference type="SUPFAM" id="SSF159871">
    <property type="entry name" value="YdgH-like"/>
    <property type="match status" value="1"/>
</dbReference>
<dbReference type="InterPro" id="IPR051096">
    <property type="entry name" value="BhsA/McbA_stress_biofilm_assoc"/>
</dbReference>
<sequence length="89" mass="9254">MKLLPVITAALLTAASFSALAATEVNRSEASGLQSMGTVTVSGITGSPEDAISAVQQKAMDEGASHYRIIGIDTPSDSSQQRVNAEIYR</sequence>
<dbReference type="InterPro" id="IPR025543">
    <property type="entry name" value="Dodecin-like"/>
</dbReference>
<dbReference type="PANTHER" id="PTHR34156">
    <property type="entry name" value="OUTER MEMBRANE PROTEIN-RELATED-RELATED"/>
    <property type="match status" value="1"/>
</dbReference>
<dbReference type="InterPro" id="IPR010854">
    <property type="entry name" value="YdgH/BhsA/McbA-like_dom"/>
</dbReference>
<evidence type="ECO:0000313" key="5">
    <source>
        <dbReference type="Proteomes" id="UP000234240"/>
    </source>
</evidence>
<keyword evidence="5" id="KW-1185">Reference proteome</keyword>
<feature type="chain" id="PRO_5014801424" description="YdgH/BhsA/McbA-like domain-containing protein" evidence="2">
    <location>
        <begin position="22"/>
        <end position="89"/>
    </location>
</feature>
<gene>
    <name evidence="4" type="ORF">CYR55_07720</name>
</gene>
<evidence type="ECO:0000259" key="3">
    <source>
        <dbReference type="Pfam" id="PF07338"/>
    </source>
</evidence>
<feature type="domain" description="YdgH/BhsA/McbA-like" evidence="3">
    <location>
        <begin position="33"/>
        <end position="89"/>
    </location>
</feature>
<proteinExistence type="predicted"/>
<organism evidence="4 5">
    <name type="scientific">Chimaeribacter californicus</name>
    <dbReference type="NCBI Taxonomy" id="2060067"/>
    <lineage>
        <taxon>Bacteria</taxon>
        <taxon>Pseudomonadati</taxon>
        <taxon>Pseudomonadota</taxon>
        <taxon>Gammaproteobacteria</taxon>
        <taxon>Enterobacterales</taxon>
        <taxon>Yersiniaceae</taxon>
        <taxon>Chimaeribacter</taxon>
    </lineage>
</organism>
<accession>A0A2N5E9P0</accession>
<protein>
    <recommendedName>
        <fullName evidence="3">YdgH/BhsA/McbA-like domain-containing protein</fullName>
    </recommendedName>
</protein>
<dbReference type="AlphaFoldDB" id="A0A2N5E9P0"/>
<evidence type="ECO:0000256" key="1">
    <source>
        <dbReference type="ARBA" id="ARBA00022729"/>
    </source>
</evidence>
<keyword evidence="1 2" id="KW-0732">Signal</keyword>
<dbReference type="Proteomes" id="UP000234240">
    <property type="component" value="Unassembled WGS sequence"/>
</dbReference>
<dbReference type="Gene3D" id="3.30.1660.10">
    <property type="entry name" value="Flavin-binding protein dodecin"/>
    <property type="match status" value="1"/>
</dbReference>
<dbReference type="InterPro" id="IPR036275">
    <property type="entry name" value="YdgH-like_sf"/>
</dbReference>
<evidence type="ECO:0000313" key="4">
    <source>
        <dbReference type="EMBL" id="PLR38633.1"/>
    </source>
</evidence>
<name>A0A2N5E9P0_9GAMM</name>
<reference evidence="4 5" key="1">
    <citation type="submission" date="2017-12" db="EMBL/GenBank/DDBJ databases">
        <title>Characterization of six clinical isolates of Enterochimera gen. nov., a novel genus of the Yersiniaciae family and the three species Enterochimera arupensis sp. nov., Enterochimera coloradensis sp. nov, and Enterochimera californica sp. nov.</title>
        <authorList>
            <person name="Rossi A."/>
            <person name="Fisher M."/>
        </authorList>
    </citation>
    <scope>NUCLEOTIDE SEQUENCE [LARGE SCALE GENOMIC DNA]</scope>
    <source>
        <strain evidence="5">2015-Iso6</strain>
    </source>
</reference>
<feature type="signal peptide" evidence="2">
    <location>
        <begin position="1"/>
        <end position="21"/>
    </location>
</feature>